<organism evidence="3 4">
    <name type="scientific">Salinispora tropica (strain ATCC BAA-916 / DSM 44818 / JCM 13857 / NBRC 105044 / CNB-440)</name>
    <dbReference type="NCBI Taxonomy" id="369723"/>
    <lineage>
        <taxon>Bacteria</taxon>
        <taxon>Bacillati</taxon>
        <taxon>Actinomycetota</taxon>
        <taxon>Actinomycetes</taxon>
        <taxon>Micromonosporales</taxon>
        <taxon>Micromonosporaceae</taxon>
        <taxon>Salinispora</taxon>
    </lineage>
</organism>
<dbReference type="Proteomes" id="UP000000235">
    <property type="component" value="Chromosome"/>
</dbReference>
<dbReference type="Pfam" id="PF19348">
    <property type="entry name" value="DUF5926"/>
    <property type="match status" value="1"/>
</dbReference>
<sequence length="310" mass="33796">MGPTPTIPRRPLGCPTVSKRRKSQRATDPTRKREKVRDVFVPRPFEGLTDEPEWIALRELVPAATAPLRLAPDLVTEFGERDVLLATVLPVAAPAMVQPTGRVLLGLQRHQQSGDVSRDLAEALLCALRTEPGRQVSVPPLPGPGPRLPDVLVDAPLEISLHESFEFWLDPGAANDPTVQASLERADAAIYPTVRLTAARAAYWCQVPEKAHVRWVLPDDEDAALDTLAHLSAAGTLTLGEETKFAGMFRAHGRLVPVWDLPEETPAGHWEQPVAEFAERYGATLAAAAPLDAAARRARHGLLGRQLTLR</sequence>
<dbReference type="KEGG" id="stp:Strop_4516"/>
<feature type="region of interest" description="Disordered" evidence="1">
    <location>
        <begin position="1"/>
        <end position="35"/>
    </location>
</feature>
<keyword evidence="4" id="KW-1185">Reference proteome</keyword>
<protein>
    <recommendedName>
        <fullName evidence="2">DUF5926 domain-containing protein</fullName>
    </recommendedName>
</protein>
<dbReference type="EMBL" id="CP000667">
    <property type="protein sequence ID" value="ABP56944.1"/>
    <property type="molecule type" value="Genomic_DNA"/>
</dbReference>
<evidence type="ECO:0000256" key="1">
    <source>
        <dbReference type="SAM" id="MobiDB-lite"/>
    </source>
</evidence>
<dbReference type="eggNOG" id="COG3012">
    <property type="taxonomic scope" value="Bacteria"/>
</dbReference>
<dbReference type="InterPro" id="IPR045970">
    <property type="entry name" value="DUF5926"/>
</dbReference>
<dbReference type="STRING" id="369723.Strop_4516"/>
<accession>A4XDD7</accession>
<feature type="domain" description="DUF5926" evidence="2">
    <location>
        <begin position="44"/>
        <end position="310"/>
    </location>
</feature>
<name>A4XDD7_SALTO</name>
<evidence type="ECO:0000313" key="3">
    <source>
        <dbReference type="EMBL" id="ABP56944.1"/>
    </source>
</evidence>
<gene>
    <name evidence="3" type="ordered locus">Strop_4516</name>
</gene>
<evidence type="ECO:0000259" key="2">
    <source>
        <dbReference type="Pfam" id="PF19348"/>
    </source>
</evidence>
<evidence type="ECO:0000313" key="4">
    <source>
        <dbReference type="Proteomes" id="UP000000235"/>
    </source>
</evidence>
<reference evidence="4" key="1">
    <citation type="journal article" date="2007" name="Proc. Natl. Acad. Sci. U.S.A.">
        <title>Genome sequencing reveals complex secondary metabolome in the marine actinomycete Salinispora tropica.</title>
        <authorList>
            <person name="Udwary D.W."/>
            <person name="Zeigler L."/>
            <person name="Asolkar R.N."/>
            <person name="Singan V."/>
            <person name="Lapidus A."/>
            <person name="Fenical W."/>
            <person name="Jensen P.R."/>
            <person name="Moore B.S."/>
        </authorList>
    </citation>
    <scope>NUCLEOTIDE SEQUENCE [LARGE SCALE GENOMIC DNA]</scope>
    <source>
        <strain evidence="4">ATCC BAA-916 / DSM 44818 / CNB-440</strain>
    </source>
</reference>
<dbReference type="AlphaFoldDB" id="A4XDD7"/>
<dbReference type="HOGENOM" id="CLU_075039_0_0_11"/>
<proteinExistence type="predicted"/>